<dbReference type="GO" id="GO:0071897">
    <property type="term" value="P:DNA biosynthetic process"/>
    <property type="evidence" value="ECO:0007669"/>
    <property type="project" value="UniProtKB-KW"/>
</dbReference>
<dbReference type="Gene3D" id="3.30.60.20">
    <property type="match status" value="1"/>
</dbReference>
<organism evidence="8">
    <name type="scientific">viral metagenome</name>
    <dbReference type="NCBI Taxonomy" id="1070528"/>
    <lineage>
        <taxon>unclassified sequences</taxon>
        <taxon>metagenomes</taxon>
        <taxon>organismal metagenomes</taxon>
    </lineage>
</organism>
<keyword evidence="7" id="KW-0067">ATP-binding</keyword>
<evidence type="ECO:0000256" key="6">
    <source>
        <dbReference type="ARBA" id="ARBA00022777"/>
    </source>
</evidence>
<evidence type="ECO:0000256" key="5">
    <source>
        <dbReference type="ARBA" id="ARBA00022741"/>
    </source>
</evidence>
<evidence type="ECO:0000256" key="3">
    <source>
        <dbReference type="ARBA" id="ARBA00022634"/>
    </source>
</evidence>
<dbReference type="InterPro" id="IPR001267">
    <property type="entry name" value="Thymidine_kinase"/>
</dbReference>
<reference evidence="8" key="1">
    <citation type="journal article" date="2020" name="Nature">
        <title>Giant virus diversity and host interactions through global metagenomics.</title>
        <authorList>
            <person name="Schulz F."/>
            <person name="Roux S."/>
            <person name="Paez-Espino D."/>
            <person name="Jungbluth S."/>
            <person name="Walsh D.A."/>
            <person name="Denef V.J."/>
            <person name="McMahon K.D."/>
            <person name="Konstantinidis K.T."/>
            <person name="Eloe-Fadrosh E.A."/>
            <person name="Kyrpides N.C."/>
            <person name="Woyke T."/>
        </authorList>
    </citation>
    <scope>NUCLEOTIDE SEQUENCE</scope>
    <source>
        <strain evidence="8">GVMAG-M-3300024302-11</strain>
    </source>
</reference>
<dbReference type="EC" id="2.7.1.21" evidence="2"/>
<dbReference type="PIRSF" id="PIRSF035805">
    <property type="entry name" value="TK_cell"/>
    <property type="match status" value="1"/>
</dbReference>
<keyword evidence="3" id="KW-0237">DNA synthesis</keyword>
<evidence type="ECO:0000313" key="8">
    <source>
        <dbReference type="EMBL" id="QHT96711.1"/>
    </source>
</evidence>
<dbReference type="GO" id="GO:0004797">
    <property type="term" value="F:thymidine kinase activity"/>
    <property type="evidence" value="ECO:0007669"/>
    <property type="project" value="UniProtKB-EC"/>
</dbReference>
<protein>
    <recommendedName>
        <fullName evidence="2">thymidine kinase</fullName>
        <ecNumber evidence="2">2.7.1.21</ecNumber>
    </recommendedName>
</protein>
<keyword evidence="5" id="KW-0547">Nucleotide-binding</keyword>
<dbReference type="EMBL" id="MN740265">
    <property type="protein sequence ID" value="QHT96711.1"/>
    <property type="molecule type" value="Genomic_DNA"/>
</dbReference>
<comment type="similarity">
    <text evidence="1">Belongs to the thymidine kinase family.</text>
</comment>
<evidence type="ECO:0000256" key="2">
    <source>
        <dbReference type="ARBA" id="ARBA00012118"/>
    </source>
</evidence>
<dbReference type="GO" id="GO:0005524">
    <property type="term" value="F:ATP binding"/>
    <property type="evidence" value="ECO:0007669"/>
    <property type="project" value="UniProtKB-KW"/>
</dbReference>
<dbReference type="SUPFAM" id="SSF52540">
    <property type="entry name" value="P-loop containing nucleoside triphosphate hydrolases"/>
    <property type="match status" value="1"/>
</dbReference>
<evidence type="ECO:0000256" key="1">
    <source>
        <dbReference type="ARBA" id="ARBA00007587"/>
    </source>
</evidence>
<dbReference type="Gene3D" id="3.40.50.300">
    <property type="entry name" value="P-loop containing nucleotide triphosphate hydrolases"/>
    <property type="match status" value="1"/>
</dbReference>
<dbReference type="PANTHER" id="PTHR11441:SF0">
    <property type="entry name" value="THYMIDINE KINASE, CYTOSOLIC"/>
    <property type="match status" value="1"/>
</dbReference>
<keyword evidence="4" id="KW-0808">Transferase</keyword>
<keyword evidence="6" id="KW-0418">Kinase</keyword>
<sequence length="199" mass="22764">MNNSAKLDIILGPMFSGKTTKLLDIMDAFDKKDVKYIAIKPEIDNRYTDTDNNYIISHNLKKKQCNITSNLKDIFEEIKVKQESDSIQYILIDEGQFFNNLYNFCILCLEKLNINVIVTGLDGDYKRKPMGEILDLLPIANTITKLSSKCNVCQEDAIFTHRTVANTDQVLIGGSDEYIPLCRKHYVEKNTMTETTFDS</sequence>
<dbReference type="InterPro" id="IPR020633">
    <property type="entry name" value="Thymidine_kinase_CS"/>
</dbReference>
<accession>A0A6C0ITX8</accession>
<name>A0A6C0ITX8_9ZZZZ</name>
<dbReference type="PANTHER" id="PTHR11441">
    <property type="entry name" value="THYMIDINE KINASE"/>
    <property type="match status" value="1"/>
</dbReference>
<dbReference type="Pfam" id="PF00265">
    <property type="entry name" value="TK"/>
    <property type="match status" value="1"/>
</dbReference>
<proteinExistence type="inferred from homology"/>
<evidence type="ECO:0000256" key="4">
    <source>
        <dbReference type="ARBA" id="ARBA00022679"/>
    </source>
</evidence>
<dbReference type="GO" id="GO:0046104">
    <property type="term" value="P:thymidine metabolic process"/>
    <property type="evidence" value="ECO:0007669"/>
    <property type="project" value="TreeGrafter"/>
</dbReference>
<dbReference type="PROSITE" id="PS00603">
    <property type="entry name" value="TK_CELLULAR_TYPE"/>
    <property type="match status" value="1"/>
</dbReference>
<dbReference type="AlphaFoldDB" id="A0A6C0ITX8"/>
<dbReference type="SUPFAM" id="SSF57716">
    <property type="entry name" value="Glucocorticoid receptor-like (DNA-binding domain)"/>
    <property type="match status" value="1"/>
</dbReference>
<evidence type="ECO:0000256" key="7">
    <source>
        <dbReference type="ARBA" id="ARBA00022840"/>
    </source>
</evidence>
<dbReference type="InterPro" id="IPR027417">
    <property type="entry name" value="P-loop_NTPase"/>
</dbReference>